<feature type="transmembrane region" description="Helical" evidence="1">
    <location>
        <begin position="12"/>
        <end position="30"/>
    </location>
</feature>
<feature type="transmembrane region" description="Helical" evidence="1">
    <location>
        <begin position="981"/>
        <end position="1005"/>
    </location>
</feature>
<dbReference type="Gene3D" id="3.30.70.1440">
    <property type="entry name" value="Multidrug efflux transporter AcrB pore domain"/>
    <property type="match status" value="1"/>
</dbReference>
<feature type="transmembrane region" description="Helical" evidence="1">
    <location>
        <begin position="956"/>
        <end position="975"/>
    </location>
</feature>
<keyword evidence="1" id="KW-0812">Transmembrane</keyword>
<feature type="transmembrane region" description="Helical" evidence="1">
    <location>
        <begin position="881"/>
        <end position="900"/>
    </location>
</feature>
<evidence type="ECO:0000313" key="2">
    <source>
        <dbReference type="EMBL" id="MDP4529577.1"/>
    </source>
</evidence>
<sequence length="1014" mass="111126">MNIASYAIDKQINTWLLVLLCFLGGLWALATIGRLEDPAFTLKEAIVMTPYPGATAEEVEREVTEKMESAIQQLSQLKRISSKSMPGMSEIRVEIQDKYDGSQMPQIWDELRRKVTDIKPELPGGVLTPMVNDDFGDVFGIFYAVTAEGFSDREVRELASFLRREMLTVPGVAKVQTAGEPQEAIYVEIPHERLLGLGLPPGVIVDTLQSENAVASAGSVLVGDKRVRLVSKPGLDSVAAIENVRIGNPGSTEQLSIYDVAEVRRDAVETPSELIRFNGKPAFTLAVAGLSDANIVDVGKAVDQHLELLQAQIPLGVTLQPIYQQHLVVEKAINDFIVNLALSVLIVIGVLCLAMGWRVGLVVGATLLLTVLGTVFFMRLWHIEMERISLGALIIAMGMLVDNAIVVAETMLINRQRGLSSRQAAREAAGRTQIPLLGATVIGIMAFAGIGLSPDATGEFLFSLFAVIGISLLLSWVLAVTVTPLFGHYLFKPASGASAEPYAGRFYRHYAALLQRALRHRWLTLGGLVLLTLISVLGFGKVQQVFFPASNTPIFYVNYYLPQGSDIQATSRDIGHLEDFLLQQPEVESVSSFVGAGASRFMLTYAPELPNPAYGQLIVRTGHRDEIPPLMQRLREQMPPELPQGTIYLQQLMFGPGAGAKLQVRLSGADEAELRRYAQQVEGIMRASGVITDIRQNWRQRELVIVPDFNEERARVAGVNRTDLAQTLELATTGVRSGVYREADRQIPIVVRPPAHERLSVDNLQDRMIWSSVDNSYIPITQVIDGLHTRSEEARIHRRDRVRTLTVEAEPVLGVTADQALRQIKDQLEQLPLPTGYRLTLGGEYEDSAEAQQSLANQLPLSFLVMLVISILLFGSFKQPLVIWLIVPMAICGVTAALLLSGLPFGFTSLLGFLSLSGMLMKNAIVLVDEIDLQLQQLPDKIEAIVQASISRIRPVILAALTTILGMLPLLWDAFFNSMAVTIMGGLAFATVLTLVAVPVLYAVVFNIRSAKNS</sequence>
<feature type="transmembrane region" description="Helical" evidence="1">
    <location>
        <begin position="336"/>
        <end position="354"/>
    </location>
</feature>
<dbReference type="PRINTS" id="PR00702">
    <property type="entry name" value="ACRIFLAVINRP"/>
</dbReference>
<feature type="transmembrane region" description="Helical" evidence="1">
    <location>
        <begin position="388"/>
        <end position="413"/>
    </location>
</feature>
<protein>
    <submittedName>
        <fullName evidence="2">Efflux RND transporter permease subunit</fullName>
    </submittedName>
</protein>
<comment type="caution">
    <text evidence="2">The sequence shown here is derived from an EMBL/GenBank/DDBJ whole genome shotgun (WGS) entry which is preliminary data.</text>
</comment>
<dbReference type="SUPFAM" id="SSF82693">
    <property type="entry name" value="Multidrug efflux transporter AcrB pore domain, PN1, PN2, PC1 and PC2 subdomains"/>
    <property type="match status" value="3"/>
</dbReference>
<dbReference type="PANTHER" id="PTHR32063">
    <property type="match status" value="1"/>
</dbReference>
<keyword evidence="1" id="KW-0472">Membrane</keyword>
<feature type="transmembrane region" description="Helical" evidence="1">
    <location>
        <begin position="361"/>
        <end position="382"/>
    </location>
</feature>
<dbReference type="Pfam" id="PF00873">
    <property type="entry name" value="ACR_tran"/>
    <property type="match status" value="1"/>
</dbReference>
<evidence type="ECO:0000256" key="1">
    <source>
        <dbReference type="SAM" id="Phobius"/>
    </source>
</evidence>
<dbReference type="Gene3D" id="3.30.70.1320">
    <property type="entry name" value="Multidrug efflux transporter AcrB pore domain like"/>
    <property type="match status" value="1"/>
</dbReference>
<feature type="transmembrane region" description="Helical" evidence="1">
    <location>
        <begin position="855"/>
        <end position="874"/>
    </location>
</feature>
<feature type="transmembrane region" description="Helical" evidence="1">
    <location>
        <begin position="906"/>
        <end position="928"/>
    </location>
</feature>
<feature type="transmembrane region" description="Helical" evidence="1">
    <location>
        <begin position="522"/>
        <end position="540"/>
    </location>
</feature>
<dbReference type="Proteomes" id="UP001236258">
    <property type="component" value="Unassembled WGS sequence"/>
</dbReference>
<organism evidence="2 3">
    <name type="scientific">Alkalimonas delamerensis</name>
    <dbReference type="NCBI Taxonomy" id="265981"/>
    <lineage>
        <taxon>Bacteria</taxon>
        <taxon>Pseudomonadati</taxon>
        <taxon>Pseudomonadota</taxon>
        <taxon>Gammaproteobacteria</taxon>
        <taxon>Alkalimonas</taxon>
    </lineage>
</organism>
<reference evidence="2 3" key="1">
    <citation type="submission" date="2023-08" db="EMBL/GenBank/DDBJ databases">
        <authorList>
            <person name="Joshi A."/>
            <person name="Thite S."/>
        </authorList>
    </citation>
    <scope>NUCLEOTIDE SEQUENCE [LARGE SCALE GENOMIC DNA]</scope>
    <source>
        <strain evidence="2 3">1E1</strain>
    </source>
</reference>
<gene>
    <name evidence="2" type="ORF">Q3O59_11140</name>
</gene>
<dbReference type="SUPFAM" id="SSF82866">
    <property type="entry name" value="Multidrug efflux transporter AcrB transmembrane domain"/>
    <property type="match status" value="2"/>
</dbReference>
<dbReference type="Gene3D" id="1.20.1640.10">
    <property type="entry name" value="Multidrug efflux transporter AcrB transmembrane domain"/>
    <property type="match status" value="2"/>
</dbReference>
<keyword evidence="3" id="KW-1185">Reference proteome</keyword>
<dbReference type="SUPFAM" id="SSF82714">
    <property type="entry name" value="Multidrug efflux transporter AcrB TolC docking domain, DN and DC subdomains"/>
    <property type="match status" value="2"/>
</dbReference>
<keyword evidence="1" id="KW-1133">Transmembrane helix</keyword>
<proteinExistence type="predicted"/>
<dbReference type="PANTHER" id="PTHR32063:SF18">
    <property type="entry name" value="CATION EFFLUX SYSTEM PROTEIN"/>
    <property type="match status" value="1"/>
</dbReference>
<name>A0ABT9GRH3_9GAMM</name>
<dbReference type="Gene3D" id="3.30.2090.10">
    <property type="entry name" value="Multidrug efflux transporter AcrB TolC docking domain, DN and DC subdomains"/>
    <property type="match status" value="2"/>
</dbReference>
<dbReference type="InterPro" id="IPR027463">
    <property type="entry name" value="AcrB_DN_DC_subdom"/>
</dbReference>
<dbReference type="InterPro" id="IPR001036">
    <property type="entry name" value="Acrflvin-R"/>
</dbReference>
<dbReference type="EMBL" id="JAUZVY010000004">
    <property type="protein sequence ID" value="MDP4529577.1"/>
    <property type="molecule type" value="Genomic_DNA"/>
</dbReference>
<feature type="transmembrane region" description="Helical" evidence="1">
    <location>
        <begin position="460"/>
        <end position="486"/>
    </location>
</feature>
<accession>A0ABT9GRH3</accession>
<dbReference type="RefSeq" id="WP_305945652.1">
    <property type="nucleotide sequence ID" value="NZ_JAUZVY010000004.1"/>
</dbReference>
<dbReference type="Gene3D" id="3.30.70.1430">
    <property type="entry name" value="Multidrug efflux transporter AcrB pore domain"/>
    <property type="match status" value="2"/>
</dbReference>
<feature type="transmembrane region" description="Helical" evidence="1">
    <location>
        <begin position="434"/>
        <end position="454"/>
    </location>
</feature>
<evidence type="ECO:0000313" key="3">
    <source>
        <dbReference type="Proteomes" id="UP001236258"/>
    </source>
</evidence>